<evidence type="ECO:0000313" key="3">
    <source>
        <dbReference type="EMBL" id="RKN21776.1"/>
    </source>
</evidence>
<accession>A0A3A9W622</accession>
<dbReference type="EMBL" id="RBDX01000010">
    <property type="protein sequence ID" value="RKN08618.1"/>
    <property type="molecule type" value="Genomic_DNA"/>
</dbReference>
<keyword evidence="4" id="KW-1185">Reference proteome</keyword>
<dbReference type="AlphaFoldDB" id="A0A3A9W622"/>
<name>A0A3A9W622_9ACTN</name>
<sequence length="123" mass="13273">MSEDEPWGAEETPDLSVRPDTLRTVSGVGDTLVGHLDGAVTGLRAETVIAASGAMPLRSLTALERVRTSWEERLTGVREACVRLRDGLDAAADDFDGVEADTERDLHEARRSLTDLTGQGEPR</sequence>
<dbReference type="RefSeq" id="WP_120697698.1">
    <property type="nucleotide sequence ID" value="NZ_RBDX01000010.1"/>
</dbReference>
<dbReference type="OrthoDB" id="4335111at2"/>
<evidence type="ECO:0000256" key="1">
    <source>
        <dbReference type="SAM" id="MobiDB-lite"/>
    </source>
</evidence>
<proteinExistence type="predicted"/>
<gene>
    <name evidence="3" type="ORF">D7318_15540</name>
    <name evidence="2" type="ORF">D7319_14585</name>
</gene>
<evidence type="ECO:0008006" key="6">
    <source>
        <dbReference type="Google" id="ProtNLM"/>
    </source>
</evidence>
<evidence type="ECO:0000313" key="5">
    <source>
        <dbReference type="Proteomes" id="UP000275024"/>
    </source>
</evidence>
<evidence type="ECO:0000313" key="2">
    <source>
        <dbReference type="EMBL" id="RKN08618.1"/>
    </source>
</evidence>
<comment type="caution">
    <text evidence="2">The sequence shown here is derived from an EMBL/GenBank/DDBJ whole genome shotgun (WGS) entry which is preliminary data.</text>
</comment>
<dbReference type="GO" id="GO:0009306">
    <property type="term" value="P:protein secretion"/>
    <property type="evidence" value="ECO:0007669"/>
    <property type="project" value="InterPro"/>
</dbReference>
<feature type="compositionally biased region" description="Acidic residues" evidence="1">
    <location>
        <begin position="1"/>
        <end position="13"/>
    </location>
</feature>
<feature type="region of interest" description="Disordered" evidence="1">
    <location>
        <begin position="1"/>
        <end position="20"/>
    </location>
</feature>
<reference evidence="4 5" key="1">
    <citation type="submission" date="2018-09" db="EMBL/GenBank/DDBJ databases">
        <title>Streptomyces sp. nov. DS1-2, an endophytic actinomycete isolated from roots of Dendrobium scabrilingue.</title>
        <authorList>
            <person name="Kuncharoen N."/>
            <person name="Kudo T."/>
            <person name="Ohkuma M."/>
            <person name="Yuki M."/>
            <person name="Tanasupawat S."/>
        </authorList>
    </citation>
    <scope>NUCLEOTIDE SEQUENCE [LARGE SCALE GENOMIC DNA]</scope>
    <source>
        <strain evidence="2 5">AZ1-7</strain>
        <strain evidence="3 4">DS1-2</strain>
    </source>
</reference>
<protein>
    <recommendedName>
        <fullName evidence="6">ESX-1 secretion-associated protein</fullName>
    </recommendedName>
</protein>
<organism evidence="2 5">
    <name type="scientific">Streptomyces radicis</name>
    <dbReference type="NCBI Taxonomy" id="1750517"/>
    <lineage>
        <taxon>Bacteria</taxon>
        <taxon>Bacillati</taxon>
        <taxon>Actinomycetota</taxon>
        <taxon>Actinomycetes</taxon>
        <taxon>Kitasatosporales</taxon>
        <taxon>Streptomycetaceae</taxon>
        <taxon>Streptomyces</taxon>
    </lineage>
</organism>
<dbReference type="Proteomes" id="UP000268652">
    <property type="component" value="Unassembled WGS sequence"/>
</dbReference>
<dbReference type="Pfam" id="PF10824">
    <property type="entry name" value="T7SS_ESX_EspC"/>
    <property type="match status" value="1"/>
</dbReference>
<dbReference type="InterPro" id="IPR022536">
    <property type="entry name" value="EspC"/>
</dbReference>
<dbReference type="Proteomes" id="UP000275024">
    <property type="component" value="Unassembled WGS sequence"/>
</dbReference>
<evidence type="ECO:0000313" key="4">
    <source>
        <dbReference type="Proteomes" id="UP000268652"/>
    </source>
</evidence>
<feature type="compositionally biased region" description="Basic and acidic residues" evidence="1">
    <location>
        <begin position="101"/>
        <end position="113"/>
    </location>
</feature>
<feature type="region of interest" description="Disordered" evidence="1">
    <location>
        <begin position="94"/>
        <end position="123"/>
    </location>
</feature>
<dbReference type="EMBL" id="RBDY01000010">
    <property type="protein sequence ID" value="RKN21776.1"/>
    <property type="molecule type" value="Genomic_DNA"/>
</dbReference>